<dbReference type="SUPFAM" id="SSF53756">
    <property type="entry name" value="UDP-Glycosyltransferase/glycogen phosphorylase"/>
    <property type="match status" value="1"/>
</dbReference>
<dbReference type="PANTHER" id="PTHR42755">
    <property type="entry name" value="3-DEOXY-MANNO-OCTULOSONATE CYTIDYLYLTRANSFERASE"/>
    <property type="match status" value="1"/>
</dbReference>
<gene>
    <name evidence="11" type="ORF">SI8410_01001785</name>
</gene>
<dbReference type="EMBL" id="LR746264">
    <property type="protein sequence ID" value="CAA7389814.1"/>
    <property type="molecule type" value="Genomic_DNA"/>
</dbReference>
<evidence type="ECO:0000256" key="8">
    <source>
        <dbReference type="SAM" id="Coils"/>
    </source>
</evidence>
<evidence type="ECO:0000256" key="6">
    <source>
        <dbReference type="PIRSR" id="PIRSR639901-1"/>
    </source>
</evidence>
<feature type="active site" description="Proton acceptor" evidence="6">
    <location>
        <position position="75"/>
    </location>
</feature>
<keyword evidence="12" id="KW-1185">Reference proteome</keyword>
<evidence type="ECO:0000256" key="2">
    <source>
        <dbReference type="ARBA" id="ARBA00012621"/>
    </source>
</evidence>
<dbReference type="Gene3D" id="3.40.50.11720">
    <property type="entry name" value="3-Deoxy-D-manno-octulosonic-acid transferase, N-terminal domain"/>
    <property type="match status" value="1"/>
</dbReference>
<dbReference type="InterPro" id="IPR038107">
    <property type="entry name" value="Glycos_transf_N_sf"/>
</dbReference>
<dbReference type="InterPro" id="IPR039901">
    <property type="entry name" value="Kdotransferase"/>
</dbReference>
<dbReference type="PANTHER" id="PTHR42755:SF1">
    <property type="entry name" value="3-DEOXY-D-MANNO-OCTULOSONIC ACID TRANSFERASE, MITOCHONDRIAL-RELATED"/>
    <property type="match status" value="1"/>
</dbReference>
<dbReference type="FunFam" id="3.40.50.11720:FF:000001">
    <property type="entry name" value="3-deoxy-D-manno-octulosonic acid transferase"/>
    <property type="match status" value="1"/>
</dbReference>
<comment type="similarity">
    <text evidence="1">Belongs to the glycosyltransferase group 1 family. Glycosyltransferase 30 subfamily.</text>
</comment>
<protein>
    <recommendedName>
        <fullName evidence="2">lipid IVA 3-deoxy-D-manno-octulosonic acid transferase</fullName>
        <ecNumber evidence="2">2.4.99.12</ecNumber>
    </recommendedName>
    <alternativeName>
        <fullName evidence="4">Lipid IV(A) 3-deoxy-D-manno-octulosonic acid transferase</fullName>
    </alternativeName>
</protein>
<feature type="site" description="Transition state stabilizer" evidence="7">
    <location>
        <position position="145"/>
    </location>
</feature>
<dbReference type="GO" id="GO:0043842">
    <property type="term" value="F:Kdo transferase activity"/>
    <property type="evidence" value="ECO:0007669"/>
    <property type="project" value="UniProtKB-EC"/>
</dbReference>
<dbReference type="EC" id="2.4.99.12" evidence="2"/>
<evidence type="ECO:0000256" key="3">
    <source>
        <dbReference type="ARBA" id="ARBA00022679"/>
    </source>
</evidence>
<evidence type="ECO:0000256" key="1">
    <source>
        <dbReference type="ARBA" id="ARBA00006380"/>
    </source>
</evidence>
<sequence>MAVAERWRARGTAAYAMYRAASRVVSPLVYLLVRWRRLRGLEHRVRWRERLGEPSAPRPAPGTPLLWFHAVSLGEGLAAIPVIRHCVQKRPDIAVLMTVSTVSAFEVIKERLPSSVIYQFAPLDTSAAVDKFLGYWNPDAVFLIESELWPNLIFSSAEKGIPLALLNARMSVKSFKLWSKPLAWSLISLMLSKFSLIAPLSTVEAIRFQLLLAPPFIINFGGDLKYAVGDFDVPQKELTILEDLKLQVASRRVWMASSIHYGEEEVVLQVHRELVKIYSNLVTIIVPRHPLHGRQIARALKQQEISVALRSNVERISSGTVIYIVDTLGELRTLYRITPIAVIGGSFLPELSGHNLSEAAAAGCAVLTGPFVGHFSHMIRQMTTLERLSVWQVSGREELEEALKQLLGDAGALEARRRAAKQAFSAVSGGVVGRVWELITAHILREPPQKALESFCLSPDAAGEGRGDGAAGRRAVSEGRPTVVGGGE</sequence>
<dbReference type="InterPro" id="IPR007507">
    <property type="entry name" value="Glycos_transf_N"/>
</dbReference>
<evidence type="ECO:0000313" key="11">
    <source>
        <dbReference type="EMBL" id="CAA7389814.1"/>
    </source>
</evidence>
<organism evidence="11 12">
    <name type="scientific">Spirodela intermedia</name>
    <name type="common">Intermediate duckweed</name>
    <dbReference type="NCBI Taxonomy" id="51605"/>
    <lineage>
        <taxon>Eukaryota</taxon>
        <taxon>Viridiplantae</taxon>
        <taxon>Streptophyta</taxon>
        <taxon>Embryophyta</taxon>
        <taxon>Tracheophyta</taxon>
        <taxon>Spermatophyta</taxon>
        <taxon>Magnoliopsida</taxon>
        <taxon>Liliopsida</taxon>
        <taxon>Araceae</taxon>
        <taxon>Lemnoideae</taxon>
        <taxon>Spirodela</taxon>
    </lineage>
</organism>
<dbReference type="Gene3D" id="3.40.50.2000">
    <property type="entry name" value="Glycogen Phosphorylase B"/>
    <property type="match status" value="1"/>
</dbReference>
<evidence type="ECO:0000313" key="12">
    <source>
        <dbReference type="Proteomes" id="UP000663760"/>
    </source>
</evidence>
<name>A0A7I8K0H0_SPIIN</name>
<dbReference type="AlphaFoldDB" id="A0A7I8K0H0"/>
<evidence type="ECO:0000256" key="5">
    <source>
        <dbReference type="ARBA" id="ARBA00049183"/>
    </source>
</evidence>
<dbReference type="Pfam" id="PF04413">
    <property type="entry name" value="Glycos_transf_N"/>
    <property type="match status" value="1"/>
</dbReference>
<evidence type="ECO:0000256" key="4">
    <source>
        <dbReference type="ARBA" id="ARBA00031445"/>
    </source>
</evidence>
<keyword evidence="3" id="KW-0808">Transferase</keyword>
<comment type="catalytic activity">
    <reaction evidence="5">
        <text>lipid IVA (E. coli) + CMP-3-deoxy-beta-D-manno-octulosonate = alpha-Kdo-(2-&gt;6)-lipid IVA (E. coli) + CMP + H(+)</text>
        <dbReference type="Rhea" id="RHEA:28066"/>
        <dbReference type="ChEBI" id="CHEBI:15378"/>
        <dbReference type="ChEBI" id="CHEBI:58603"/>
        <dbReference type="ChEBI" id="CHEBI:60364"/>
        <dbReference type="ChEBI" id="CHEBI:60377"/>
        <dbReference type="ChEBI" id="CHEBI:85987"/>
        <dbReference type="EC" id="2.4.99.12"/>
    </reaction>
</comment>
<keyword evidence="8" id="KW-0175">Coiled coil</keyword>
<dbReference type="GO" id="GO:0009245">
    <property type="term" value="P:lipid A biosynthetic process"/>
    <property type="evidence" value="ECO:0007669"/>
    <property type="project" value="TreeGrafter"/>
</dbReference>
<dbReference type="Proteomes" id="UP000663760">
    <property type="component" value="Chromosome 1"/>
</dbReference>
<dbReference type="FunFam" id="3.40.50.2000:FF:000032">
    <property type="entry name" value="3-deoxy-D-manno-octulosonic acid transferase"/>
    <property type="match status" value="1"/>
</dbReference>
<reference evidence="11" key="1">
    <citation type="submission" date="2020-02" db="EMBL/GenBank/DDBJ databases">
        <authorList>
            <person name="Scholz U."/>
            <person name="Mascher M."/>
            <person name="Fiebig A."/>
        </authorList>
    </citation>
    <scope>NUCLEOTIDE SEQUENCE</scope>
</reference>
<dbReference type="GO" id="GO:0005886">
    <property type="term" value="C:plasma membrane"/>
    <property type="evidence" value="ECO:0007669"/>
    <property type="project" value="TreeGrafter"/>
</dbReference>
<evidence type="ECO:0000256" key="7">
    <source>
        <dbReference type="PIRSR" id="PIRSR639901-2"/>
    </source>
</evidence>
<feature type="region of interest" description="Disordered" evidence="9">
    <location>
        <begin position="462"/>
        <end position="488"/>
    </location>
</feature>
<proteinExistence type="inferred from homology"/>
<dbReference type="OrthoDB" id="308383at2759"/>
<feature type="domain" description="3-deoxy-D-manno-octulosonic-acid transferase N-terminal" evidence="10">
    <location>
        <begin position="46"/>
        <end position="227"/>
    </location>
</feature>
<evidence type="ECO:0000259" key="10">
    <source>
        <dbReference type="Pfam" id="PF04413"/>
    </source>
</evidence>
<evidence type="ECO:0000256" key="9">
    <source>
        <dbReference type="SAM" id="MobiDB-lite"/>
    </source>
</evidence>
<accession>A0A7I8K0H0</accession>
<feature type="coiled-coil region" evidence="8">
    <location>
        <begin position="396"/>
        <end position="423"/>
    </location>
</feature>
<feature type="site" description="Transition state stabilizer" evidence="7">
    <location>
        <position position="225"/>
    </location>
</feature>